<feature type="domain" description="Glycoside hydrolase family 2 catalytic" evidence="6">
    <location>
        <begin position="311"/>
        <end position="480"/>
    </location>
</feature>
<evidence type="ECO:0000256" key="4">
    <source>
        <dbReference type="SAM" id="SignalP"/>
    </source>
</evidence>
<dbReference type="InterPro" id="IPR006101">
    <property type="entry name" value="Glyco_hydro_2"/>
</dbReference>
<dbReference type="EMBL" id="MU006236">
    <property type="protein sequence ID" value="KAF2821635.1"/>
    <property type="molecule type" value="Genomic_DNA"/>
</dbReference>
<dbReference type="InterPro" id="IPR040605">
    <property type="entry name" value="Glyco_hydro2_dom5"/>
</dbReference>
<dbReference type="InterPro" id="IPR006104">
    <property type="entry name" value="Glyco_hydro_2_N"/>
</dbReference>
<feature type="chain" id="PRO_5025536443" description="Glycoside hydrolase" evidence="4">
    <location>
        <begin position="25"/>
        <end position="714"/>
    </location>
</feature>
<dbReference type="InterPro" id="IPR051913">
    <property type="entry name" value="GH2_Domain-Containing"/>
</dbReference>
<accession>A0A6A6ZN27</accession>
<dbReference type="OrthoDB" id="408532at2759"/>
<dbReference type="Pfam" id="PF02836">
    <property type="entry name" value="Glyco_hydro_2_C"/>
    <property type="match status" value="1"/>
</dbReference>
<dbReference type="PANTHER" id="PTHR42732:SF1">
    <property type="entry name" value="BETA-MANNOSIDASE"/>
    <property type="match status" value="1"/>
</dbReference>
<feature type="domain" description="Glycosyl hydrolases family 2 sugar binding" evidence="7">
    <location>
        <begin position="93"/>
        <end position="186"/>
    </location>
</feature>
<keyword evidence="4" id="KW-0732">Signal</keyword>
<dbReference type="SUPFAM" id="SSF51445">
    <property type="entry name" value="(Trans)glycosidases"/>
    <property type="match status" value="1"/>
</dbReference>
<reference evidence="9" key="1">
    <citation type="journal article" date="2020" name="Stud. Mycol.">
        <title>101 Dothideomycetes genomes: a test case for predicting lifestyles and emergence of pathogens.</title>
        <authorList>
            <person name="Haridas S."/>
            <person name="Albert R."/>
            <person name="Binder M."/>
            <person name="Bloem J."/>
            <person name="Labutti K."/>
            <person name="Salamov A."/>
            <person name="Andreopoulos B."/>
            <person name="Baker S."/>
            <person name="Barry K."/>
            <person name="Bills G."/>
            <person name="Bluhm B."/>
            <person name="Cannon C."/>
            <person name="Castanera R."/>
            <person name="Culley D."/>
            <person name="Daum C."/>
            <person name="Ezra D."/>
            <person name="Gonzalez J."/>
            <person name="Henrissat B."/>
            <person name="Kuo A."/>
            <person name="Liang C."/>
            <person name="Lipzen A."/>
            <person name="Lutzoni F."/>
            <person name="Magnuson J."/>
            <person name="Mondo S."/>
            <person name="Nolan M."/>
            <person name="Ohm R."/>
            <person name="Pangilinan J."/>
            <person name="Park H.-J."/>
            <person name="Ramirez L."/>
            <person name="Alfaro M."/>
            <person name="Sun H."/>
            <person name="Tritt A."/>
            <person name="Yoshinaga Y."/>
            <person name="Zwiers L.-H."/>
            <person name="Turgeon B."/>
            <person name="Goodwin S."/>
            <person name="Spatafora J."/>
            <person name="Crous P."/>
            <person name="Grigoriev I."/>
        </authorList>
    </citation>
    <scope>NUCLEOTIDE SEQUENCE</scope>
    <source>
        <strain evidence="9">CBS 113818</strain>
    </source>
</reference>
<dbReference type="Gene3D" id="2.60.120.260">
    <property type="entry name" value="Galactose-binding domain-like"/>
    <property type="match status" value="1"/>
</dbReference>
<dbReference type="InterPro" id="IPR036156">
    <property type="entry name" value="Beta-gal/glucu_dom_sf"/>
</dbReference>
<dbReference type="Proteomes" id="UP000799424">
    <property type="component" value="Unassembled WGS sequence"/>
</dbReference>
<name>A0A6A6ZN27_9PLEO</name>
<dbReference type="Pfam" id="PF18565">
    <property type="entry name" value="Glyco_hydro2_C5"/>
    <property type="match status" value="1"/>
</dbReference>
<dbReference type="Pfam" id="PF00703">
    <property type="entry name" value="Glyco_hydro_2"/>
    <property type="match status" value="1"/>
</dbReference>
<dbReference type="GO" id="GO:0004553">
    <property type="term" value="F:hydrolase activity, hydrolyzing O-glycosyl compounds"/>
    <property type="evidence" value="ECO:0007669"/>
    <property type="project" value="InterPro"/>
</dbReference>
<dbReference type="SUPFAM" id="SSF49785">
    <property type="entry name" value="Galactose-binding domain-like"/>
    <property type="match status" value="1"/>
</dbReference>
<feature type="signal peptide" evidence="4">
    <location>
        <begin position="1"/>
        <end position="24"/>
    </location>
</feature>
<evidence type="ECO:0008006" key="11">
    <source>
        <dbReference type="Google" id="ProtNLM"/>
    </source>
</evidence>
<dbReference type="Gene3D" id="2.60.40.10">
    <property type="entry name" value="Immunoglobulins"/>
    <property type="match status" value="2"/>
</dbReference>
<dbReference type="GO" id="GO:0005975">
    <property type="term" value="P:carbohydrate metabolic process"/>
    <property type="evidence" value="ECO:0007669"/>
    <property type="project" value="InterPro"/>
</dbReference>
<dbReference type="PRINTS" id="PR00132">
    <property type="entry name" value="GLHYDRLASE2"/>
</dbReference>
<dbReference type="InterPro" id="IPR017853">
    <property type="entry name" value="GH"/>
</dbReference>
<feature type="domain" description="Glycoside hydrolase family 2" evidence="8">
    <location>
        <begin position="608"/>
        <end position="705"/>
    </location>
</feature>
<evidence type="ECO:0000313" key="10">
    <source>
        <dbReference type="Proteomes" id="UP000799424"/>
    </source>
</evidence>
<keyword evidence="2" id="KW-0378">Hydrolase</keyword>
<comment type="similarity">
    <text evidence="1">Belongs to the glycosyl hydrolase 2 family.</text>
</comment>
<evidence type="ECO:0000313" key="9">
    <source>
        <dbReference type="EMBL" id="KAF2821635.1"/>
    </source>
</evidence>
<gene>
    <name evidence="9" type="ORF">CC86DRAFT_425994</name>
</gene>
<evidence type="ECO:0000256" key="2">
    <source>
        <dbReference type="ARBA" id="ARBA00022801"/>
    </source>
</evidence>
<proteinExistence type="inferred from homology"/>
<keyword evidence="10" id="KW-1185">Reference proteome</keyword>
<dbReference type="InterPro" id="IPR006102">
    <property type="entry name" value="Ig-like_GH2"/>
</dbReference>
<evidence type="ECO:0000256" key="1">
    <source>
        <dbReference type="ARBA" id="ARBA00007401"/>
    </source>
</evidence>
<evidence type="ECO:0000259" key="8">
    <source>
        <dbReference type="Pfam" id="PF18565"/>
    </source>
</evidence>
<dbReference type="SUPFAM" id="SSF49303">
    <property type="entry name" value="beta-Galactosidase/glucuronidase domain"/>
    <property type="match status" value="1"/>
</dbReference>
<feature type="domain" description="Glycoside hydrolase family 2 immunoglobulin-like beta-sandwich" evidence="5">
    <location>
        <begin position="190"/>
        <end position="301"/>
    </location>
</feature>
<evidence type="ECO:0000259" key="6">
    <source>
        <dbReference type="Pfam" id="PF02836"/>
    </source>
</evidence>
<protein>
    <recommendedName>
        <fullName evidence="11">Glycoside hydrolase</fullName>
    </recommendedName>
</protein>
<dbReference type="InterPro" id="IPR006103">
    <property type="entry name" value="Glyco_hydro_2_cat"/>
</dbReference>
<organism evidence="9 10">
    <name type="scientific">Ophiobolus disseminans</name>
    <dbReference type="NCBI Taxonomy" id="1469910"/>
    <lineage>
        <taxon>Eukaryota</taxon>
        <taxon>Fungi</taxon>
        <taxon>Dikarya</taxon>
        <taxon>Ascomycota</taxon>
        <taxon>Pezizomycotina</taxon>
        <taxon>Dothideomycetes</taxon>
        <taxon>Pleosporomycetidae</taxon>
        <taxon>Pleosporales</taxon>
        <taxon>Pleosporineae</taxon>
        <taxon>Phaeosphaeriaceae</taxon>
        <taxon>Ophiobolus</taxon>
    </lineage>
</organism>
<evidence type="ECO:0000259" key="5">
    <source>
        <dbReference type="Pfam" id="PF00703"/>
    </source>
</evidence>
<dbReference type="PANTHER" id="PTHR42732">
    <property type="entry name" value="BETA-GALACTOSIDASE"/>
    <property type="match status" value="1"/>
</dbReference>
<evidence type="ECO:0000256" key="3">
    <source>
        <dbReference type="ARBA" id="ARBA00023295"/>
    </source>
</evidence>
<evidence type="ECO:0000259" key="7">
    <source>
        <dbReference type="Pfam" id="PF02837"/>
    </source>
</evidence>
<dbReference type="InterPro" id="IPR008979">
    <property type="entry name" value="Galactose-bd-like_sf"/>
</dbReference>
<dbReference type="InterPro" id="IPR013783">
    <property type="entry name" value="Ig-like_fold"/>
</dbReference>
<sequence length="714" mass="75852">MFSFRVVTCLSYFVAASLQFAATAAQLRNTTDFNTGWLFHYGDAADAQSKLLPDSSWRSLSVPHDWAIEGPNPPASPFDSKAPSAGYGGYHPSGIAWYRKHFTLSDSGRKVYIEFDGVMQDASVYVNEQLIGMHPYGYTSFRYDISEAVSFGGDNVVAVKTDTSRQPGERFYKGAGIYRDVRIITTNPVHVDQYGLYVNTPLATSSAATVRAQTTVINSGNKTVNVTIRGVLSSPDGTVFTPVAASAQNIAAGSRATFTFEISVTNPKLWDLTTPNLYSLMSTVSADGTPIDDESTTLGIRNLTFSASTGMSLNGKSVKFQGVCLHQDYHGLGMAAPKRAMQRRLTQLKALGVNSIRTSHDPPSPAFLDLTDRMGFLVLNEFFDVWTSHKYSDVGDYATYFNTVAKAPTGTPPVPGSSGPVPWYQVDVTSVVSRDRNHPSIALYSTGNEIHDSIATRTPLLKRMKEIVNALDPGRLVTQALLRPATNGDISGATRTLVDVFGANYREAEVLDGMKTSPARAGLLTEETTGTNQWDAVRANAGLTGLFLWTGVDHLGEVNGKWPTIGAVPGIMDAVGGVKPIGYAWQKVWGAPVTAPPATGSTASKVIVTAEASSVSTDVNDVAYIKASISDVTGKFVASSSSPITFSISGPGTIVAVDSGSQDAESFRGNTRKAYQGVAYALVRATGEGAIIVKASAGGLAEGSVGLGGREGGM</sequence>
<dbReference type="Gene3D" id="3.20.20.80">
    <property type="entry name" value="Glycosidases"/>
    <property type="match status" value="1"/>
</dbReference>
<dbReference type="AlphaFoldDB" id="A0A6A6ZN27"/>
<dbReference type="Pfam" id="PF02837">
    <property type="entry name" value="Glyco_hydro_2_N"/>
    <property type="match status" value="1"/>
</dbReference>
<keyword evidence="3" id="KW-0326">Glycosidase</keyword>